<dbReference type="EMBL" id="JBIPKE010000016">
    <property type="protein sequence ID" value="MFH6983794.1"/>
    <property type="molecule type" value="Genomic_DNA"/>
</dbReference>
<feature type="domain" description="Kazal-like" evidence="1">
    <location>
        <begin position="15"/>
        <end position="68"/>
    </location>
</feature>
<evidence type="ECO:0000313" key="2">
    <source>
        <dbReference type="EMBL" id="MFH6983794.1"/>
    </source>
</evidence>
<name>A0ABW7NBE7_9BACT</name>
<proteinExistence type="predicted"/>
<accession>A0ABW7NBE7</accession>
<sequence>MKIAFFFLALAAGCTRTSEVCIDEDKINEQAICTMDYNPVCGCDGQTYSNACHAESRGLISYDPGACE</sequence>
<gene>
    <name evidence="2" type="ORF">ACHKAR_10100</name>
</gene>
<keyword evidence="3" id="KW-1185">Reference proteome</keyword>
<evidence type="ECO:0000259" key="1">
    <source>
        <dbReference type="PROSITE" id="PS51465"/>
    </source>
</evidence>
<dbReference type="GO" id="GO:0004867">
    <property type="term" value="F:serine-type endopeptidase inhibitor activity"/>
    <property type="evidence" value="ECO:0007669"/>
    <property type="project" value="UniProtKB-KW"/>
</dbReference>
<dbReference type="RefSeq" id="WP_395417330.1">
    <property type="nucleotide sequence ID" value="NZ_JBIPKE010000016.1"/>
</dbReference>
<keyword evidence="2" id="KW-0722">Serine protease inhibitor</keyword>
<dbReference type="Proteomes" id="UP001610063">
    <property type="component" value="Unassembled WGS sequence"/>
</dbReference>
<reference evidence="2 3" key="1">
    <citation type="journal article" date="2013" name="Int. J. Syst. Evol. Microbiol.">
        <title>Marinoscillum luteum sp. nov., isolated from marine sediment.</title>
        <authorList>
            <person name="Cha I.T."/>
            <person name="Park S.J."/>
            <person name="Kim S.J."/>
            <person name="Kim J.G."/>
            <person name="Jung M.Y."/>
            <person name="Shin K.S."/>
            <person name="Kwon K.K."/>
            <person name="Yang S.H."/>
            <person name="Seo Y.S."/>
            <person name="Rhee S.K."/>
        </authorList>
    </citation>
    <scope>NUCLEOTIDE SEQUENCE [LARGE SCALE GENOMIC DNA]</scope>
    <source>
        <strain evidence="2 3">KCTC 23939</strain>
    </source>
</reference>
<dbReference type="InterPro" id="IPR053265">
    <property type="entry name" value="Serpin"/>
</dbReference>
<dbReference type="InterPro" id="IPR036058">
    <property type="entry name" value="Kazal_dom_sf"/>
</dbReference>
<dbReference type="Pfam" id="PF00050">
    <property type="entry name" value="Kazal_1"/>
    <property type="match status" value="1"/>
</dbReference>
<evidence type="ECO:0000313" key="3">
    <source>
        <dbReference type="Proteomes" id="UP001610063"/>
    </source>
</evidence>
<dbReference type="Gene3D" id="3.30.60.30">
    <property type="match status" value="1"/>
</dbReference>
<dbReference type="InterPro" id="IPR002350">
    <property type="entry name" value="Kazal_dom"/>
</dbReference>
<dbReference type="PANTHER" id="PTHR21131">
    <property type="entry name" value="SERINE-TYPE ENDOPEPTIDASE INHIBITOR"/>
    <property type="match status" value="1"/>
</dbReference>
<keyword evidence="2" id="KW-0646">Protease inhibitor</keyword>
<comment type="caution">
    <text evidence="2">The sequence shown here is derived from an EMBL/GenBank/DDBJ whole genome shotgun (WGS) entry which is preliminary data.</text>
</comment>
<dbReference type="SUPFAM" id="SSF100895">
    <property type="entry name" value="Kazal-type serine protease inhibitors"/>
    <property type="match status" value="1"/>
</dbReference>
<protein>
    <submittedName>
        <fullName evidence="2">Kazal-type serine protease inhibitor domain-containing protein</fullName>
    </submittedName>
</protein>
<dbReference type="SMART" id="SM00280">
    <property type="entry name" value="KAZAL"/>
    <property type="match status" value="1"/>
</dbReference>
<organism evidence="2 3">
    <name type="scientific">Marinoscillum luteum</name>
    <dbReference type="NCBI Taxonomy" id="861051"/>
    <lineage>
        <taxon>Bacteria</taxon>
        <taxon>Pseudomonadati</taxon>
        <taxon>Bacteroidota</taxon>
        <taxon>Cytophagia</taxon>
        <taxon>Cytophagales</taxon>
        <taxon>Reichenbachiellaceae</taxon>
        <taxon>Marinoscillum</taxon>
    </lineage>
</organism>
<dbReference type="PANTHER" id="PTHR21131:SF0">
    <property type="entry name" value="GEO10195P1-RELATED"/>
    <property type="match status" value="1"/>
</dbReference>
<dbReference type="PROSITE" id="PS51465">
    <property type="entry name" value="KAZAL_2"/>
    <property type="match status" value="1"/>
</dbReference>